<dbReference type="PANTHER" id="PTHR37710:SF1">
    <property type="entry name" value="TRANSMEMBRANE PROTEIN"/>
    <property type="match status" value="1"/>
</dbReference>
<organism evidence="2 5">
    <name type="scientific">Medicago truncatula</name>
    <name type="common">Barrel medic</name>
    <name type="synonym">Medicago tribuloides</name>
    <dbReference type="NCBI Taxonomy" id="3880"/>
    <lineage>
        <taxon>Eukaryota</taxon>
        <taxon>Viridiplantae</taxon>
        <taxon>Streptophyta</taxon>
        <taxon>Embryophyta</taxon>
        <taxon>Tracheophyta</taxon>
        <taxon>Spermatophyta</taxon>
        <taxon>Magnoliopsida</taxon>
        <taxon>eudicotyledons</taxon>
        <taxon>Gunneridae</taxon>
        <taxon>Pentapetalae</taxon>
        <taxon>rosids</taxon>
        <taxon>fabids</taxon>
        <taxon>Fabales</taxon>
        <taxon>Fabaceae</taxon>
        <taxon>Papilionoideae</taxon>
        <taxon>50 kb inversion clade</taxon>
        <taxon>NPAAA clade</taxon>
        <taxon>Hologalegina</taxon>
        <taxon>IRL clade</taxon>
        <taxon>Trifolieae</taxon>
        <taxon>Medicago</taxon>
    </lineage>
</organism>
<dbReference type="Gramene" id="rna48905">
    <property type="protein sequence ID" value="RHN42461.1"/>
    <property type="gene ID" value="gene48905"/>
</dbReference>
<reference evidence="2 5" key="1">
    <citation type="journal article" date="2011" name="Nature">
        <title>The Medicago genome provides insight into the evolution of rhizobial symbioses.</title>
        <authorList>
            <person name="Young N.D."/>
            <person name="Debelle F."/>
            <person name="Oldroyd G.E."/>
            <person name="Geurts R."/>
            <person name="Cannon S.B."/>
            <person name="Udvardi M.K."/>
            <person name="Benedito V.A."/>
            <person name="Mayer K.F."/>
            <person name="Gouzy J."/>
            <person name="Schoof H."/>
            <person name="Van de Peer Y."/>
            <person name="Proost S."/>
            <person name="Cook D.R."/>
            <person name="Meyers B.C."/>
            <person name="Spannagl M."/>
            <person name="Cheung F."/>
            <person name="De Mita S."/>
            <person name="Krishnakumar V."/>
            <person name="Gundlach H."/>
            <person name="Zhou S."/>
            <person name="Mudge J."/>
            <person name="Bharti A.K."/>
            <person name="Murray J.D."/>
            <person name="Naoumkina M.A."/>
            <person name="Rosen B."/>
            <person name="Silverstein K.A."/>
            <person name="Tang H."/>
            <person name="Rombauts S."/>
            <person name="Zhao P.X."/>
            <person name="Zhou P."/>
            <person name="Barbe V."/>
            <person name="Bardou P."/>
            <person name="Bechner M."/>
            <person name="Bellec A."/>
            <person name="Berger A."/>
            <person name="Berges H."/>
            <person name="Bidwell S."/>
            <person name="Bisseling T."/>
            <person name="Choisne N."/>
            <person name="Couloux A."/>
            <person name="Denny R."/>
            <person name="Deshpande S."/>
            <person name="Dai X."/>
            <person name="Doyle J.J."/>
            <person name="Dudez A.M."/>
            <person name="Farmer A.D."/>
            <person name="Fouteau S."/>
            <person name="Franken C."/>
            <person name="Gibelin C."/>
            <person name="Gish J."/>
            <person name="Goldstein S."/>
            <person name="Gonzalez A.J."/>
            <person name="Green P.J."/>
            <person name="Hallab A."/>
            <person name="Hartog M."/>
            <person name="Hua A."/>
            <person name="Humphray S.J."/>
            <person name="Jeong D.H."/>
            <person name="Jing Y."/>
            <person name="Jocker A."/>
            <person name="Kenton S.M."/>
            <person name="Kim D.J."/>
            <person name="Klee K."/>
            <person name="Lai H."/>
            <person name="Lang C."/>
            <person name="Lin S."/>
            <person name="Macmil S.L."/>
            <person name="Magdelenat G."/>
            <person name="Matthews L."/>
            <person name="McCorrison J."/>
            <person name="Monaghan E.L."/>
            <person name="Mun J.H."/>
            <person name="Najar F.Z."/>
            <person name="Nicholson C."/>
            <person name="Noirot C."/>
            <person name="O'Bleness M."/>
            <person name="Paule C.R."/>
            <person name="Poulain J."/>
            <person name="Prion F."/>
            <person name="Qin B."/>
            <person name="Qu C."/>
            <person name="Retzel E.F."/>
            <person name="Riddle C."/>
            <person name="Sallet E."/>
            <person name="Samain S."/>
            <person name="Samson N."/>
            <person name="Sanders I."/>
            <person name="Saurat O."/>
            <person name="Scarpelli C."/>
            <person name="Schiex T."/>
            <person name="Segurens B."/>
            <person name="Severin A.J."/>
            <person name="Sherrier D.J."/>
            <person name="Shi R."/>
            <person name="Sims S."/>
            <person name="Singer S.R."/>
            <person name="Sinharoy S."/>
            <person name="Sterck L."/>
            <person name="Viollet A."/>
            <person name="Wang B.B."/>
            <person name="Wang K."/>
            <person name="Wang M."/>
            <person name="Wang X."/>
            <person name="Warfsmann J."/>
            <person name="Weissenbach J."/>
            <person name="White D.D."/>
            <person name="White J.D."/>
            <person name="Wiley G.B."/>
            <person name="Wincker P."/>
            <person name="Xing Y."/>
            <person name="Yang L."/>
            <person name="Yao Z."/>
            <person name="Ying F."/>
            <person name="Zhai J."/>
            <person name="Zhou L."/>
            <person name="Zuber A."/>
            <person name="Denarie J."/>
            <person name="Dixon R.A."/>
            <person name="May G.D."/>
            <person name="Schwartz D.C."/>
            <person name="Rogers J."/>
            <person name="Quetier F."/>
            <person name="Town C.D."/>
            <person name="Roe B.A."/>
        </authorList>
    </citation>
    <scope>NUCLEOTIDE SEQUENCE [LARGE SCALE GENOMIC DNA]</scope>
    <source>
        <strain evidence="2">A17</strain>
        <strain evidence="4 5">cv. Jemalong A17</strain>
    </source>
</reference>
<evidence type="ECO:0000313" key="5">
    <source>
        <dbReference type="Proteomes" id="UP000002051"/>
    </source>
</evidence>
<reference evidence="2 5" key="2">
    <citation type="journal article" date="2014" name="BMC Genomics">
        <title>An improved genome release (version Mt4.0) for the model legume Medicago truncatula.</title>
        <authorList>
            <person name="Tang H."/>
            <person name="Krishnakumar V."/>
            <person name="Bidwell S."/>
            <person name="Rosen B."/>
            <person name="Chan A."/>
            <person name="Zhou S."/>
            <person name="Gentzbittel L."/>
            <person name="Childs K.L."/>
            <person name="Yandell M."/>
            <person name="Gundlach H."/>
            <person name="Mayer K.F."/>
            <person name="Schwartz D.C."/>
            <person name="Town C.D."/>
        </authorList>
    </citation>
    <scope>GENOME REANNOTATION</scope>
    <source>
        <strain evidence="2">A17</strain>
        <strain evidence="4 5">cv. Jemalong A17</strain>
    </source>
</reference>
<dbReference type="Proteomes" id="UP000265566">
    <property type="component" value="Chromosome 8"/>
</dbReference>
<evidence type="ECO:0000313" key="2">
    <source>
        <dbReference type="EMBL" id="KEH20566.1"/>
    </source>
</evidence>
<protein>
    <submittedName>
        <fullName evidence="2 4">Uncharacterized protein</fullName>
    </submittedName>
</protein>
<dbReference type="AlphaFoldDB" id="A0A072TTP7"/>
<proteinExistence type="predicted"/>
<dbReference type="ExpressionAtlas" id="A0A072TTP7">
    <property type="expression patterns" value="differential"/>
</dbReference>
<dbReference type="OrthoDB" id="1939616at2759"/>
<feature type="compositionally biased region" description="Basic residues" evidence="1">
    <location>
        <begin position="8"/>
        <end position="22"/>
    </location>
</feature>
<reference evidence="6" key="4">
    <citation type="journal article" date="2018" name="Nat. Plants">
        <title>Whole-genome landscape of Medicago truncatula symbiotic genes.</title>
        <authorList>
            <person name="Pecrix Y."/>
            <person name="Staton S.E."/>
            <person name="Sallet E."/>
            <person name="Lelandais-Briere C."/>
            <person name="Moreau S."/>
            <person name="Carrere S."/>
            <person name="Blein T."/>
            <person name="Jardinaud M.F."/>
            <person name="Latrasse D."/>
            <person name="Zouine M."/>
            <person name="Zahm M."/>
            <person name="Kreplak J."/>
            <person name="Mayjonade B."/>
            <person name="Satge C."/>
            <person name="Perez M."/>
            <person name="Cauet S."/>
            <person name="Marande W."/>
            <person name="Chantry-Darmon C."/>
            <person name="Lopez-Roques C."/>
            <person name="Bouchez O."/>
            <person name="Berard A."/>
            <person name="Debelle F."/>
            <person name="Munos S."/>
            <person name="Bendahmane A."/>
            <person name="Berges H."/>
            <person name="Niebel A."/>
            <person name="Buitink J."/>
            <person name="Frugier F."/>
            <person name="Benhamed M."/>
            <person name="Crespi M."/>
            <person name="Gouzy J."/>
            <person name="Gamas P."/>
        </authorList>
    </citation>
    <scope>NUCLEOTIDE SEQUENCE [LARGE SCALE GENOMIC DNA]</scope>
    <source>
        <strain evidence="6">cv. Jemalong A17</strain>
    </source>
</reference>
<evidence type="ECO:0000313" key="6">
    <source>
        <dbReference type="Proteomes" id="UP000265566"/>
    </source>
</evidence>
<gene>
    <name evidence="4" type="primary">25501725</name>
    <name evidence="2" type="ordered locus">MTR_8g080270</name>
    <name evidence="3" type="ORF">MtrunA17_Chr8g0377141</name>
</gene>
<dbReference type="EMBL" id="PSQE01000008">
    <property type="protein sequence ID" value="RHN42461.1"/>
    <property type="molecule type" value="Genomic_DNA"/>
</dbReference>
<dbReference type="KEGG" id="mtr:25501725"/>
<sequence length="321" mass="36239">MPPTNFFSHKKSKATRRMSSRQRPLHACGVSIIAIGDIAIGKTQNINGPLGSTLRNMSKLAKFVTPLIYAIQYQWLTILAFIDDRILAAENITEKLFPPSRYAFDKIDEIVLMILSSPDKIDGALNKYVPAIIHHVPLLEWTLKIVMSKLNCLDSNWGNENSSLNEKTIGVDRNCCNESELESGASEEYLNLPMDPSSVESFPPIPEAEPKGVVKTVSCSHNLKGSYKEALLESSEKKMDNDECQEKEIKSDECQEKAIKSDECQEKEIKSDEKSIEKECEIVEKVEKSETVPYDPLMELFESAWLMNPGSFWDKAEKERD</sequence>
<dbReference type="EMBL" id="CM001224">
    <property type="protein sequence ID" value="KEH20566.1"/>
    <property type="molecule type" value="Genomic_DNA"/>
</dbReference>
<evidence type="ECO:0000256" key="1">
    <source>
        <dbReference type="SAM" id="MobiDB-lite"/>
    </source>
</evidence>
<reference evidence="3" key="5">
    <citation type="journal article" date="2018" name="Nat. Plants">
        <title>Whole-genome landscape of Medicago truncatula symbiotic genes.</title>
        <authorList>
            <person name="Pecrix Y."/>
            <person name="Gamas P."/>
            <person name="Carrere S."/>
        </authorList>
    </citation>
    <scope>NUCLEOTIDE SEQUENCE</scope>
    <source>
        <tissue evidence="3">Leaves</tissue>
    </source>
</reference>
<evidence type="ECO:0000313" key="3">
    <source>
        <dbReference type="EMBL" id="RHN42461.1"/>
    </source>
</evidence>
<reference evidence="4" key="3">
    <citation type="submission" date="2015-04" db="UniProtKB">
        <authorList>
            <consortium name="EnsemblPlants"/>
        </authorList>
    </citation>
    <scope>IDENTIFICATION</scope>
    <source>
        <strain evidence="4">cv. Jemalong A17</strain>
    </source>
</reference>
<keyword evidence="5" id="KW-1185">Reference proteome</keyword>
<name>A0A072TTP7_MEDTR</name>
<accession>A0A072TTP7</accession>
<dbReference type="HOGENOM" id="CLU_067688_0_0_1"/>
<feature type="region of interest" description="Disordered" evidence="1">
    <location>
        <begin position="1"/>
        <end position="22"/>
    </location>
</feature>
<evidence type="ECO:0000313" key="4">
    <source>
        <dbReference type="EnsemblPlants" id="KEH20566"/>
    </source>
</evidence>
<dbReference type="PANTHER" id="PTHR37710">
    <property type="entry name" value="TRANSMEMBRANE PROTEIN"/>
    <property type="match status" value="1"/>
</dbReference>
<dbReference type="Proteomes" id="UP000002051">
    <property type="component" value="Chromosome 8"/>
</dbReference>
<dbReference type="EnsemblPlants" id="KEH20566">
    <property type="protein sequence ID" value="KEH20566"/>
    <property type="gene ID" value="MTR_8g080270"/>
</dbReference>